<gene>
    <name evidence="1" type="ORF">NYZ99_17950</name>
</gene>
<dbReference type="InterPro" id="IPR004381">
    <property type="entry name" value="Glycerate_kinase"/>
</dbReference>
<dbReference type="SUPFAM" id="SSF110738">
    <property type="entry name" value="Glycerate kinase I"/>
    <property type="match status" value="1"/>
</dbReference>
<dbReference type="Proteomes" id="UP001059209">
    <property type="component" value="Chromosome"/>
</dbReference>
<dbReference type="RefSeq" id="WP_260572559.1">
    <property type="nucleotide sequence ID" value="NZ_CP104205.1"/>
</dbReference>
<dbReference type="Gene3D" id="3.90.1510.10">
    <property type="entry name" value="Glycerate kinase, domain 2"/>
    <property type="match status" value="1"/>
</dbReference>
<dbReference type="InterPro" id="IPR018193">
    <property type="entry name" value="Glyc_kinase_flavodox-like_fold"/>
</dbReference>
<organism evidence="1 2">
    <name type="scientific">Maribacter litopenaei</name>
    <dbReference type="NCBI Taxonomy" id="2976127"/>
    <lineage>
        <taxon>Bacteria</taxon>
        <taxon>Pseudomonadati</taxon>
        <taxon>Bacteroidota</taxon>
        <taxon>Flavobacteriia</taxon>
        <taxon>Flavobacteriales</taxon>
        <taxon>Flavobacteriaceae</taxon>
        <taxon>Maribacter</taxon>
    </lineage>
</organism>
<protein>
    <submittedName>
        <fullName evidence="1">Glycerate kinase</fullName>
    </submittedName>
</protein>
<dbReference type="NCBIfam" id="TIGR00045">
    <property type="entry name" value="glycerate kinase"/>
    <property type="match status" value="1"/>
</dbReference>
<sequence length="196" mass="21401">MDLSKIRFYAINDVKNPLYGTNGAAYVYAAQKGADEELIHELDEGLKNLSYIFEKTYGDDFSDVPGSGAAGGTGFGLKAFLGAEFLSGVEFILELSEVKSVLDSQQFDYIVTGEGRIDDQTLSGKLIQGVMDLAKKYTIPVLAVCGKLEVSLDILTSNGVRDVIEIGDPNKPLEYNMKNGKTLLENSVAAYFEKRF</sequence>
<accession>A0ABY5Y6P7</accession>
<dbReference type="PANTHER" id="PTHR21599:SF0">
    <property type="entry name" value="GLYCERATE KINASE"/>
    <property type="match status" value="1"/>
</dbReference>
<reference evidence="1" key="1">
    <citation type="submission" date="2022-09" db="EMBL/GenBank/DDBJ databases">
        <title>Maribacter litopenaei sp. nov., isolated from the intestinal tract of the Pacific White Shrimp, Litopenaeus vannamei.</title>
        <authorList>
            <person name="Kim S.Y."/>
            <person name="Hwang C.Y."/>
        </authorList>
    </citation>
    <scope>NUCLEOTIDE SEQUENCE</scope>
    <source>
        <strain evidence="1">HL-LV01</strain>
    </source>
</reference>
<name>A0ABY5Y6P7_9FLAO</name>
<dbReference type="PANTHER" id="PTHR21599">
    <property type="entry name" value="GLYCERATE KINASE"/>
    <property type="match status" value="1"/>
</dbReference>
<evidence type="ECO:0000313" key="2">
    <source>
        <dbReference type="Proteomes" id="UP001059209"/>
    </source>
</evidence>
<keyword evidence="2" id="KW-1185">Reference proteome</keyword>
<dbReference type="InterPro" id="IPR036129">
    <property type="entry name" value="Glycerate_kinase_sf"/>
</dbReference>
<keyword evidence="1" id="KW-0418">Kinase</keyword>
<proteinExistence type="predicted"/>
<dbReference type="EMBL" id="CP104205">
    <property type="protein sequence ID" value="UWX54701.1"/>
    <property type="molecule type" value="Genomic_DNA"/>
</dbReference>
<dbReference type="Pfam" id="PF02595">
    <property type="entry name" value="Gly_kinase"/>
    <property type="match status" value="1"/>
</dbReference>
<evidence type="ECO:0000313" key="1">
    <source>
        <dbReference type="EMBL" id="UWX54701.1"/>
    </source>
</evidence>
<dbReference type="GO" id="GO:0016301">
    <property type="term" value="F:kinase activity"/>
    <property type="evidence" value="ECO:0007669"/>
    <property type="project" value="UniProtKB-KW"/>
</dbReference>
<keyword evidence="1" id="KW-0808">Transferase</keyword>